<keyword evidence="1" id="KW-1133">Transmembrane helix</keyword>
<accession>A0A9P8TNJ6</accession>
<protein>
    <submittedName>
        <fullName evidence="2">Uncharacterized protein</fullName>
    </submittedName>
</protein>
<keyword evidence="1" id="KW-0812">Transmembrane</keyword>
<dbReference type="AlphaFoldDB" id="A0A9P8TNJ6"/>
<keyword evidence="3" id="KW-1185">Reference proteome</keyword>
<feature type="transmembrane region" description="Helical" evidence="1">
    <location>
        <begin position="43"/>
        <end position="62"/>
    </location>
</feature>
<name>A0A9P8TNJ6_WICPI</name>
<evidence type="ECO:0000313" key="2">
    <source>
        <dbReference type="EMBL" id="KAH3684876.1"/>
    </source>
</evidence>
<reference evidence="2" key="1">
    <citation type="journal article" date="2021" name="Open Biol.">
        <title>Shared evolutionary footprints suggest mitochondrial oxidative damage underlies multiple complex I losses in fungi.</title>
        <authorList>
            <person name="Schikora-Tamarit M.A."/>
            <person name="Marcet-Houben M."/>
            <person name="Nosek J."/>
            <person name="Gabaldon T."/>
        </authorList>
    </citation>
    <scope>NUCLEOTIDE SEQUENCE</scope>
    <source>
        <strain evidence="2">CBS2887</strain>
    </source>
</reference>
<dbReference type="EMBL" id="JAEUBG010002289">
    <property type="protein sequence ID" value="KAH3684876.1"/>
    <property type="molecule type" value="Genomic_DNA"/>
</dbReference>
<organism evidence="2 3">
    <name type="scientific">Wickerhamomyces pijperi</name>
    <name type="common">Yeast</name>
    <name type="synonym">Pichia pijperi</name>
    <dbReference type="NCBI Taxonomy" id="599730"/>
    <lineage>
        <taxon>Eukaryota</taxon>
        <taxon>Fungi</taxon>
        <taxon>Dikarya</taxon>
        <taxon>Ascomycota</taxon>
        <taxon>Saccharomycotina</taxon>
        <taxon>Saccharomycetes</taxon>
        <taxon>Phaffomycetales</taxon>
        <taxon>Wickerhamomycetaceae</taxon>
        <taxon>Wickerhamomyces</taxon>
    </lineage>
</organism>
<comment type="caution">
    <text evidence="2">The sequence shown here is derived from an EMBL/GenBank/DDBJ whole genome shotgun (WGS) entry which is preliminary data.</text>
</comment>
<sequence length="124" mass="13885">MVSFFNFDVMFVAPISNDMAAISCAEAKWGQALSDKKSFLTSSYVLACQWVIVVAIAIPTAVRFPIGGTVTTEITFRHREESPTEGFSRNDHLRIPNRDLSLHERDDLFLDDLLEQTIDGFDVG</sequence>
<reference evidence="2" key="2">
    <citation type="submission" date="2021-01" db="EMBL/GenBank/DDBJ databases">
        <authorList>
            <person name="Schikora-Tamarit M.A."/>
        </authorList>
    </citation>
    <scope>NUCLEOTIDE SEQUENCE</scope>
    <source>
        <strain evidence="2">CBS2887</strain>
    </source>
</reference>
<evidence type="ECO:0000256" key="1">
    <source>
        <dbReference type="SAM" id="Phobius"/>
    </source>
</evidence>
<dbReference type="Proteomes" id="UP000774326">
    <property type="component" value="Unassembled WGS sequence"/>
</dbReference>
<keyword evidence="1" id="KW-0472">Membrane</keyword>
<gene>
    <name evidence="2" type="ORF">WICPIJ_004154</name>
</gene>
<proteinExistence type="predicted"/>
<evidence type="ECO:0000313" key="3">
    <source>
        <dbReference type="Proteomes" id="UP000774326"/>
    </source>
</evidence>